<dbReference type="EMBL" id="ASRX01000029">
    <property type="protein sequence ID" value="EYF04842.1"/>
    <property type="molecule type" value="Genomic_DNA"/>
</dbReference>
<evidence type="ECO:0000313" key="1">
    <source>
        <dbReference type="EMBL" id="EYF04842.1"/>
    </source>
</evidence>
<comment type="caution">
    <text evidence="1">The sequence shown here is derived from an EMBL/GenBank/DDBJ whole genome shotgun (WGS) entry which is preliminary data.</text>
</comment>
<organism evidence="1 2">
    <name type="scientific">Chondromyces apiculatus DSM 436</name>
    <dbReference type="NCBI Taxonomy" id="1192034"/>
    <lineage>
        <taxon>Bacteria</taxon>
        <taxon>Pseudomonadati</taxon>
        <taxon>Myxococcota</taxon>
        <taxon>Polyangia</taxon>
        <taxon>Polyangiales</taxon>
        <taxon>Polyangiaceae</taxon>
        <taxon>Chondromyces</taxon>
    </lineage>
</organism>
<dbReference type="AlphaFoldDB" id="A0A017T742"/>
<evidence type="ECO:0000313" key="2">
    <source>
        <dbReference type="Proteomes" id="UP000019678"/>
    </source>
</evidence>
<accession>A0A017T742</accession>
<proteinExistence type="predicted"/>
<name>A0A017T742_9BACT</name>
<gene>
    <name evidence="1" type="ORF">CAP_3868</name>
</gene>
<dbReference type="Proteomes" id="UP000019678">
    <property type="component" value="Unassembled WGS sequence"/>
</dbReference>
<protein>
    <submittedName>
        <fullName evidence="1">Uncharacterized protein</fullName>
    </submittedName>
</protein>
<reference evidence="1 2" key="1">
    <citation type="submission" date="2013-05" db="EMBL/GenBank/DDBJ databases">
        <title>Genome assembly of Chondromyces apiculatus DSM 436.</title>
        <authorList>
            <person name="Sharma G."/>
            <person name="Khatri I."/>
            <person name="Kaur C."/>
            <person name="Mayilraj S."/>
            <person name="Subramanian S."/>
        </authorList>
    </citation>
    <scope>NUCLEOTIDE SEQUENCE [LARGE SCALE GENOMIC DNA]</scope>
    <source>
        <strain evidence="1 2">DSM 436</strain>
    </source>
</reference>
<sequence>MYVSTFAKDHGKFDFECELPDGPEAEQYTVARRGEDVDFETLVDVLSAHLDDSASRSGA</sequence>
<keyword evidence="2" id="KW-1185">Reference proteome</keyword>